<evidence type="ECO:0000256" key="9">
    <source>
        <dbReference type="SAM" id="MobiDB-lite"/>
    </source>
</evidence>
<keyword evidence="7" id="KW-0143">Chaperone</keyword>
<proteinExistence type="inferred from homology"/>
<dbReference type="EMBL" id="OD001969">
    <property type="protein sequence ID" value="CAD7403741.1"/>
    <property type="molecule type" value="Genomic_DNA"/>
</dbReference>
<keyword evidence="10" id="KW-1133">Transmembrane helix</keyword>
<dbReference type="InterPro" id="IPR013126">
    <property type="entry name" value="Hsp_70_fam"/>
</dbReference>
<dbReference type="SUPFAM" id="SSF53067">
    <property type="entry name" value="Actin-like ATPase domain"/>
    <property type="match status" value="2"/>
</dbReference>
<feature type="region of interest" description="Disordered" evidence="9">
    <location>
        <begin position="923"/>
        <end position="1009"/>
    </location>
</feature>
<dbReference type="Gene3D" id="3.30.420.40">
    <property type="match status" value="2"/>
</dbReference>
<evidence type="ECO:0000256" key="10">
    <source>
        <dbReference type="SAM" id="Phobius"/>
    </source>
</evidence>
<evidence type="ECO:0000256" key="3">
    <source>
        <dbReference type="ARBA" id="ARBA00022729"/>
    </source>
</evidence>
<feature type="transmembrane region" description="Helical" evidence="10">
    <location>
        <begin position="75"/>
        <end position="94"/>
    </location>
</feature>
<evidence type="ECO:0000256" key="7">
    <source>
        <dbReference type="ARBA" id="ARBA00023186"/>
    </source>
</evidence>
<dbReference type="GO" id="GO:0140662">
    <property type="term" value="F:ATP-dependent protein folding chaperone"/>
    <property type="evidence" value="ECO:0007669"/>
    <property type="project" value="InterPro"/>
</dbReference>
<evidence type="ECO:0000313" key="11">
    <source>
        <dbReference type="EMBL" id="CAD7403741.1"/>
    </source>
</evidence>
<evidence type="ECO:0000256" key="5">
    <source>
        <dbReference type="ARBA" id="ARBA00022824"/>
    </source>
</evidence>
<feature type="compositionally biased region" description="Basic and acidic residues" evidence="9">
    <location>
        <begin position="996"/>
        <end position="1009"/>
    </location>
</feature>
<evidence type="ECO:0000256" key="1">
    <source>
        <dbReference type="ARBA" id="ARBA00004319"/>
    </source>
</evidence>
<dbReference type="GO" id="GO:0034663">
    <property type="term" value="C:endoplasmic reticulum chaperone complex"/>
    <property type="evidence" value="ECO:0007669"/>
    <property type="project" value="TreeGrafter"/>
</dbReference>
<organism evidence="11">
    <name type="scientific">Timema poppense</name>
    <name type="common">Walking stick</name>
    <dbReference type="NCBI Taxonomy" id="170557"/>
    <lineage>
        <taxon>Eukaryota</taxon>
        <taxon>Metazoa</taxon>
        <taxon>Ecdysozoa</taxon>
        <taxon>Arthropoda</taxon>
        <taxon>Hexapoda</taxon>
        <taxon>Insecta</taxon>
        <taxon>Pterygota</taxon>
        <taxon>Neoptera</taxon>
        <taxon>Polyneoptera</taxon>
        <taxon>Phasmatodea</taxon>
        <taxon>Timematodea</taxon>
        <taxon>Timematoidea</taxon>
        <taxon>Timematidae</taxon>
        <taxon>Timema</taxon>
    </lineage>
</organism>
<dbReference type="GO" id="GO:0005788">
    <property type="term" value="C:endoplasmic reticulum lumen"/>
    <property type="evidence" value="ECO:0007669"/>
    <property type="project" value="UniProtKB-SubCell"/>
</dbReference>
<evidence type="ECO:0000256" key="6">
    <source>
        <dbReference type="ARBA" id="ARBA00022840"/>
    </source>
</evidence>
<dbReference type="GO" id="GO:0030968">
    <property type="term" value="P:endoplasmic reticulum unfolded protein response"/>
    <property type="evidence" value="ECO:0007669"/>
    <property type="project" value="TreeGrafter"/>
</dbReference>
<dbReference type="Gene3D" id="3.90.640.10">
    <property type="entry name" value="Actin, Chain A, domain 4"/>
    <property type="match status" value="1"/>
</dbReference>
<dbReference type="SUPFAM" id="SSF100934">
    <property type="entry name" value="Heat shock protein 70kD (HSP70), C-terminal subdomain"/>
    <property type="match status" value="1"/>
</dbReference>
<feature type="region of interest" description="Disordered" evidence="9">
    <location>
        <begin position="644"/>
        <end position="691"/>
    </location>
</feature>
<evidence type="ECO:0000256" key="2">
    <source>
        <dbReference type="ARBA" id="ARBA00007381"/>
    </source>
</evidence>
<feature type="compositionally biased region" description="Basic and acidic residues" evidence="9">
    <location>
        <begin position="645"/>
        <end position="691"/>
    </location>
</feature>
<dbReference type="Gene3D" id="2.60.34.10">
    <property type="entry name" value="Substrate Binding Domain Of DNAk, Chain A, domain 1"/>
    <property type="match status" value="1"/>
</dbReference>
<evidence type="ECO:0000256" key="8">
    <source>
        <dbReference type="ARBA" id="ARBA00040503"/>
    </source>
</evidence>
<dbReference type="PANTHER" id="PTHR45639">
    <property type="entry name" value="HSC70CB, ISOFORM G-RELATED"/>
    <property type="match status" value="1"/>
</dbReference>
<dbReference type="FunFam" id="3.30.30.30:FF:000004">
    <property type="entry name" value="hypoxia up-regulated protein 1"/>
    <property type="match status" value="1"/>
</dbReference>
<keyword evidence="5" id="KW-0256">Endoplasmic reticulum</keyword>
<feature type="compositionally biased region" description="Acidic residues" evidence="9">
    <location>
        <begin position="943"/>
        <end position="966"/>
    </location>
</feature>
<keyword evidence="6" id="KW-0067">ATP-binding</keyword>
<keyword evidence="4" id="KW-0547">Nucleotide-binding</keyword>
<evidence type="ECO:0000256" key="4">
    <source>
        <dbReference type="ARBA" id="ARBA00022741"/>
    </source>
</evidence>
<dbReference type="FunFam" id="1.20.1270.10:FF:000002">
    <property type="entry name" value="Heat shock 70 kDa protein 4"/>
    <property type="match status" value="1"/>
</dbReference>
<gene>
    <name evidence="11" type="ORF">TPSB3V08_LOCUS4188</name>
</gene>
<comment type="subcellular location">
    <subcellularLocation>
        <location evidence="1">Endoplasmic reticulum lumen</location>
    </subcellularLocation>
</comment>
<keyword evidence="10" id="KW-0812">Transmembrane</keyword>
<dbReference type="PRINTS" id="PR00301">
    <property type="entry name" value="HEATSHOCK70"/>
</dbReference>
<keyword evidence="10" id="KW-0472">Membrane</keyword>
<protein>
    <recommendedName>
        <fullName evidence="8">Hypoxia up-regulated protein 1</fullName>
    </recommendedName>
</protein>
<dbReference type="InterPro" id="IPR043129">
    <property type="entry name" value="ATPase_NBD"/>
</dbReference>
<comment type="similarity">
    <text evidence="2">Belongs to the heat shock protein 70 family.</text>
</comment>
<dbReference type="Gene3D" id="3.30.30.30">
    <property type="match status" value="1"/>
</dbReference>
<dbReference type="Gene3D" id="1.20.1270.10">
    <property type="match status" value="1"/>
</dbReference>
<dbReference type="InterPro" id="IPR029047">
    <property type="entry name" value="HSP70_peptide-bd_sf"/>
</dbReference>
<feature type="compositionally biased region" description="Low complexity" evidence="9">
    <location>
        <begin position="967"/>
        <end position="988"/>
    </location>
</feature>
<dbReference type="CDD" id="cd10230">
    <property type="entry name" value="ASKHA_NBD_HSP70_HYOU1"/>
    <property type="match status" value="1"/>
</dbReference>
<dbReference type="InterPro" id="IPR029048">
    <property type="entry name" value="HSP70_C_sf"/>
</dbReference>
<dbReference type="FunFam" id="3.90.640.10:FF:000012">
    <property type="entry name" value="Hypoxia up-regulated protein 1"/>
    <property type="match status" value="1"/>
</dbReference>
<dbReference type="Pfam" id="PF00012">
    <property type="entry name" value="HSP70"/>
    <property type="match status" value="1"/>
</dbReference>
<dbReference type="AlphaFoldDB" id="A0A7R9CZB0"/>
<dbReference type="GO" id="GO:0005524">
    <property type="term" value="F:ATP binding"/>
    <property type="evidence" value="ECO:0007669"/>
    <property type="project" value="UniProtKB-KW"/>
</dbReference>
<name>A0A7R9CZB0_TIMPO</name>
<keyword evidence="3" id="KW-0732">Signal</keyword>
<dbReference type="PANTHER" id="PTHR45639:SF3">
    <property type="entry name" value="HYPOXIA UP-REGULATED PROTEIN 1"/>
    <property type="match status" value="1"/>
</dbReference>
<sequence>MGRSRIGNWPIPFWFRLAHATNDLRVAGFTWTEMNMESVHPAQSLFLNLIPVLPVCPMDYNREITLVDDRRQIKVDMAATSCLFIAMGLAAFLVPETAAVAVMSVDLGSEWMKIAIVSPGVPMEIALNKESKRKTPVTIAFRDGERTFGEDATTVAVRFPKNSYSYLLDLLGKKLDNPVVKLFQKRFPYYDLVADPERGTVLFQHDSETQYSVEELVGMLLHQAQEFAQDSAGQAINDAVIIVPGFFNQAERSAMLQAADLAGLKVLQLMNDYTAVALNYGIFRRKDFNETVQYIMFYDMGATSTTATVVSYQLVKTKERGFVETNPQLSVLGVGYDRFLGGLEIQLQLRDYLGRKFNELKKTPNDVFKNPRALAKLFKEAGRLKNVLSANADHYAQVEGLLDDIDFRMQVTREMLEELNADLFERVKLPVEQALKASGLTMDVINQVILVGAGTRVPKVQEKLTEFVQIELGKNINTDEAAALGAAYKAADLSNGFKVKKFVTKDSVLFPIQVVFERDMEGTSTPKQVKRTLFGYTNPYPQKKLLTFNKHQDDFSFNVNYADLEHLPPIEIDVQLTGVADALAKNQGPNIESKGIKVHFSMDESGILNLVNVELVLEKTVTDEELEESTLSKLGSTISKLFTGSDEKAEGASEEKPVSSDESGKEGEEQKTDGGEQPNKIEEEKVNTTKTGDKKPKVVVVKEPITAKEERQGVLPLGERQLQDSLKKIETLNVFDQKKRRREVALNALESFVFDAQNKLHTDEYQKAATKDEVTQIKNTCSEVSDWLYDEGEDAPVELYDQKLSELRTLTGALYRRVRENQERPEALAVLHSMINSSTNFLAGARNVTVQATEGGMFTPVELDTLDRVIKETKEWKLKMEGEQAALTPTENPKLTVKLITEKMAVLDREVKYLVNKAKIWRPKKSKEDTKDSEPALNKTAGEEETVDEEGVVEEVLEGGEQEAEEVTTSTPPSTEEPEILALPPAEESVTQPQDHTTDKKKSDDHSEL</sequence>
<reference evidence="11" key="1">
    <citation type="submission" date="2020-11" db="EMBL/GenBank/DDBJ databases">
        <authorList>
            <person name="Tran Van P."/>
        </authorList>
    </citation>
    <scope>NUCLEOTIDE SEQUENCE</scope>
</reference>
<accession>A0A7R9CZB0</accession>